<dbReference type="InterPro" id="IPR010921">
    <property type="entry name" value="Trp_repressor/repl_initiator"/>
</dbReference>
<dbReference type="RefSeq" id="WP_184188107.1">
    <property type="nucleotide sequence ID" value="NZ_JACHLE010000002.1"/>
</dbReference>
<evidence type="ECO:0000313" key="2">
    <source>
        <dbReference type="Proteomes" id="UP000592180"/>
    </source>
</evidence>
<gene>
    <name evidence="1" type="ORF">HNP38_001859</name>
</gene>
<reference evidence="1 2" key="1">
    <citation type="submission" date="2020-08" db="EMBL/GenBank/DDBJ databases">
        <title>Functional genomics of gut bacteria from endangered species of beetles.</title>
        <authorList>
            <person name="Carlos-Shanley C."/>
        </authorList>
    </citation>
    <scope>NUCLEOTIDE SEQUENCE [LARGE SCALE GENOMIC DNA]</scope>
    <source>
        <strain evidence="1 2">S00151</strain>
    </source>
</reference>
<proteinExistence type="predicted"/>
<dbReference type="EMBL" id="JACHLE010000002">
    <property type="protein sequence ID" value="MBB4806563.1"/>
    <property type="molecule type" value="Genomic_DNA"/>
</dbReference>
<organism evidence="1 2">
    <name type="scientific">Chryseobacterium defluvii</name>
    <dbReference type="NCBI Taxonomy" id="160396"/>
    <lineage>
        <taxon>Bacteria</taxon>
        <taxon>Pseudomonadati</taxon>
        <taxon>Bacteroidota</taxon>
        <taxon>Flavobacteriia</taxon>
        <taxon>Flavobacteriales</taxon>
        <taxon>Weeksellaceae</taxon>
        <taxon>Chryseobacterium group</taxon>
        <taxon>Chryseobacterium</taxon>
    </lineage>
</organism>
<comment type="caution">
    <text evidence="1">The sequence shown here is derived from an EMBL/GenBank/DDBJ whole genome shotgun (WGS) entry which is preliminary data.</text>
</comment>
<protein>
    <recommendedName>
        <fullName evidence="3">Transposase</fullName>
    </recommendedName>
</protein>
<dbReference type="SUPFAM" id="SSF48295">
    <property type="entry name" value="TrpR-like"/>
    <property type="match status" value="1"/>
</dbReference>
<evidence type="ECO:0000313" key="1">
    <source>
        <dbReference type="EMBL" id="MBB4806563.1"/>
    </source>
</evidence>
<evidence type="ECO:0008006" key="3">
    <source>
        <dbReference type="Google" id="ProtNLM"/>
    </source>
</evidence>
<name>A0A840KGA9_9FLAO</name>
<dbReference type="AlphaFoldDB" id="A0A840KGA9"/>
<keyword evidence="2" id="KW-1185">Reference proteome</keyword>
<accession>A0A840KGA9</accession>
<dbReference type="GO" id="GO:0043565">
    <property type="term" value="F:sequence-specific DNA binding"/>
    <property type="evidence" value="ECO:0007669"/>
    <property type="project" value="InterPro"/>
</dbReference>
<sequence length="106" mass="12793">MEKLIPDYRRIYTDMILKKYPEKLDNCNMILQKHDLSSLDIIKLNHLIFGYKDQLRSNQKHRSYDQSAILEILKYQKKNELSNMQVANQFKLSRNSLAKWKKLYTV</sequence>
<dbReference type="Proteomes" id="UP000592180">
    <property type="component" value="Unassembled WGS sequence"/>
</dbReference>